<evidence type="ECO:0000256" key="6">
    <source>
        <dbReference type="ARBA" id="ARBA00023136"/>
    </source>
</evidence>
<dbReference type="CTD" id="6759274"/>
<evidence type="ECO:0000256" key="4">
    <source>
        <dbReference type="ARBA" id="ARBA00022989"/>
    </source>
</evidence>
<evidence type="ECO:0000313" key="13">
    <source>
        <dbReference type="EMBL" id="EDV19462.1"/>
    </source>
</evidence>
<dbReference type="PhylomeDB" id="B3SCS8"/>
<proteinExistence type="inferred from homology"/>
<dbReference type="AlphaFoldDB" id="B3SCS8"/>
<feature type="domain" description="G-protein coupled receptors family 1 profile" evidence="12">
    <location>
        <begin position="17"/>
        <end position="280"/>
    </location>
</feature>
<sequence>LTFVCITLSIFVVSFAANLIVAGTILCRKHLRNITHLFVFNQCIADLIRVSLQIPPLVVNMLLGYWPFGPVYCNLSYPITIFLMSVSILNVCSISIDRYFSITSPLLYQARQIMSKKIVLVLLLFVWLEPLVIALLPMFVWRDIGYDPRPGSCFVQWTAAPSFERPYLVCLMVVNFFVPCLAMSMIYARIFVIASKHAKRVKYESSAYSIEASTRARIDAKDIRIIAVLATIVGFFLICWLPFFINGLVLLFSPRLMSTVLYTASVYLSFANAAINPLIYAIFTRDIRHQICFLFCRPLASR</sequence>
<dbReference type="Proteomes" id="UP000009022">
    <property type="component" value="Unassembled WGS sequence"/>
</dbReference>
<feature type="transmembrane region" description="Helical" evidence="11">
    <location>
        <begin position="75"/>
        <end position="97"/>
    </location>
</feature>
<evidence type="ECO:0000313" key="14">
    <source>
        <dbReference type="Proteomes" id="UP000009022"/>
    </source>
</evidence>
<dbReference type="FunCoup" id="B3SCS8">
    <property type="interactions" value="1051"/>
</dbReference>
<dbReference type="PROSITE" id="PS00237">
    <property type="entry name" value="G_PROTEIN_RECEP_F1_1"/>
    <property type="match status" value="1"/>
</dbReference>
<dbReference type="SMART" id="SM01381">
    <property type="entry name" value="7TM_GPCR_Srsx"/>
    <property type="match status" value="1"/>
</dbReference>
<dbReference type="RefSeq" id="XP_002118062.1">
    <property type="nucleotide sequence ID" value="XM_002118026.1"/>
</dbReference>
<evidence type="ECO:0000256" key="9">
    <source>
        <dbReference type="ARBA" id="ARBA00023224"/>
    </source>
</evidence>
<dbReference type="PANTHER" id="PTHR24248:SF199">
    <property type="entry name" value="IP13425P-RELATED"/>
    <property type="match status" value="1"/>
</dbReference>
<dbReference type="GO" id="GO:0071880">
    <property type="term" value="P:adenylate cyclase-activating adrenergic receptor signaling pathway"/>
    <property type="evidence" value="ECO:0000318"/>
    <property type="project" value="GO_Central"/>
</dbReference>
<keyword evidence="9 10" id="KW-0807">Transducer</keyword>
<keyword evidence="4 11" id="KW-1133">Transmembrane helix</keyword>
<dbReference type="STRING" id="10228.B3SCS8"/>
<evidence type="ECO:0000256" key="10">
    <source>
        <dbReference type="RuleBase" id="RU000688"/>
    </source>
</evidence>
<dbReference type="eggNOG" id="KOG3656">
    <property type="taxonomic scope" value="Eukaryota"/>
</dbReference>
<keyword evidence="8 10" id="KW-0675">Receptor</keyword>
<dbReference type="OMA" id="DIRHQIC"/>
<dbReference type="PANTHER" id="PTHR24248">
    <property type="entry name" value="ADRENERGIC RECEPTOR-RELATED G-PROTEIN COUPLED RECEPTOR"/>
    <property type="match status" value="1"/>
</dbReference>
<dbReference type="PROSITE" id="PS50262">
    <property type="entry name" value="G_PROTEIN_RECEP_F1_2"/>
    <property type="match status" value="1"/>
</dbReference>
<feature type="transmembrane region" description="Helical" evidence="11">
    <location>
        <begin position="264"/>
        <end position="283"/>
    </location>
</feature>
<feature type="non-terminal residue" evidence="13">
    <location>
        <position position="1"/>
    </location>
</feature>
<evidence type="ECO:0000256" key="2">
    <source>
        <dbReference type="ARBA" id="ARBA00022475"/>
    </source>
</evidence>
<feature type="non-terminal residue" evidence="13">
    <location>
        <position position="302"/>
    </location>
</feature>
<evidence type="ECO:0000256" key="7">
    <source>
        <dbReference type="ARBA" id="ARBA00023157"/>
    </source>
</evidence>
<evidence type="ECO:0000256" key="11">
    <source>
        <dbReference type="SAM" id="Phobius"/>
    </source>
</evidence>
<evidence type="ECO:0000259" key="12">
    <source>
        <dbReference type="PROSITE" id="PS50262"/>
    </source>
</evidence>
<dbReference type="GO" id="GO:0043410">
    <property type="term" value="P:positive regulation of MAPK cascade"/>
    <property type="evidence" value="ECO:0000318"/>
    <property type="project" value="GO_Central"/>
</dbReference>
<feature type="transmembrane region" description="Helical" evidence="11">
    <location>
        <begin position="118"/>
        <end position="141"/>
    </location>
</feature>
<dbReference type="KEGG" id="tad:TRIADDRAFT_4322"/>
<dbReference type="Pfam" id="PF00001">
    <property type="entry name" value="7tm_1"/>
    <property type="match status" value="1"/>
</dbReference>
<evidence type="ECO:0000256" key="8">
    <source>
        <dbReference type="ARBA" id="ARBA00023170"/>
    </source>
</evidence>
<dbReference type="InParanoid" id="B3SCS8"/>
<dbReference type="PRINTS" id="PR01102">
    <property type="entry name" value="5HT6RECEPTR"/>
</dbReference>
<dbReference type="InterPro" id="IPR000276">
    <property type="entry name" value="GPCR_Rhodpsn"/>
</dbReference>
<keyword evidence="3 10" id="KW-0812">Transmembrane</keyword>
<feature type="transmembrane region" description="Helical" evidence="11">
    <location>
        <begin position="166"/>
        <end position="192"/>
    </location>
</feature>
<comment type="subcellular location">
    <subcellularLocation>
        <location evidence="1">Cell membrane</location>
        <topology evidence="1">Multi-pass membrane protein</topology>
    </subcellularLocation>
</comment>
<keyword evidence="7" id="KW-1015">Disulfide bond</keyword>
<dbReference type="GO" id="GO:0004930">
    <property type="term" value="F:G protein-coupled receptor activity"/>
    <property type="evidence" value="ECO:0000318"/>
    <property type="project" value="GO_Central"/>
</dbReference>
<organism evidence="13 14">
    <name type="scientific">Trichoplax adhaerens</name>
    <name type="common">Trichoplax reptans</name>
    <dbReference type="NCBI Taxonomy" id="10228"/>
    <lineage>
        <taxon>Eukaryota</taxon>
        <taxon>Metazoa</taxon>
        <taxon>Placozoa</taxon>
        <taxon>Uniplacotomia</taxon>
        <taxon>Trichoplacea</taxon>
        <taxon>Trichoplacidae</taxon>
        <taxon>Trichoplax</taxon>
    </lineage>
</organism>
<keyword evidence="5 10" id="KW-0297">G-protein coupled receptor</keyword>
<feature type="transmembrane region" description="Helical" evidence="11">
    <location>
        <begin position="6"/>
        <end position="26"/>
    </location>
</feature>
<dbReference type="EMBL" id="DS985273">
    <property type="protein sequence ID" value="EDV19462.1"/>
    <property type="molecule type" value="Genomic_DNA"/>
</dbReference>
<keyword evidence="2" id="KW-1003">Cell membrane</keyword>
<dbReference type="InterPro" id="IPR017452">
    <property type="entry name" value="GPCR_Rhodpsn_7TM"/>
</dbReference>
<reference evidence="13 14" key="1">
    <citation type="journal article" date="2008" name="Nature">
        <title>The Trichoplax genome and the nature of placozoans.</title>
        <authorList>
            <person name="Srivastava M."/>
            <person name="Begovic E."/>
            <person name="Chapman J."/>
            <person name="Putnam N.H."/>
            <person name="Hellsten U."/>
            <person name="Kawashima T."/>
            <person name="Kuo A."/>
            <person name="Mitros T."/>
            <person name="Salamov A."/>
            <person name="Carpenter M.L."/>
            <person name="Signorovitch A.Y."/>
            <person name="Moreno M.A."/>
            <person name="Kamm K."/>
            <person name="Grimwood J."/>
            <person name="Schmutz J."/>
            <person name="Shapiro H."/>
            <person name="Grigoriev I.V."/>
            <person name="Buss L.W."/>
            <person name="Schierwater B."/>
            <person name="Dellaporta S.L."/>
            <person name="Rokhsar D.S."/>
        </authorList>
    </citation>
    <scope>NUCLEOTIDE SEQUENCE [LARGE SCALE GENOMIC DNA]</scope>
    <source>
        <strain evidence="13 14">Grell-BS-1999</strain>
    </source>
</reference>
<dbReference type="HOGENOM" id="CLU_009579_11_5_1"/>
<dbReference type="OrthoDB" id="5957871at2759"/>
<keyword evidence="14" id="KW-1185">Reference proteome</keyword>
<protein>
    <recommendedName>
        <fullName evidence="12">G-protein coupled receptors family 1 profile domain-containing protein</fullName>
    </recommendedName>
</protein>
<evidence type="ECO:0000256" key="3">
    <source>
        <dbReference type="ARBA" id="ARBA00022692"/>
    </source>
</evidence>
<dbReference type="SUPFAM" id="SSF81321">
    <property type="entry name" value="Family A G protein-coupled receptor-like"/>
    <property type="match status" value="1"/>
</dbReference>
<dbReference type="CDD" id="cd14967">
    <property type="entry name" value="7tmA_amine_R-like"/>
    <property type="match status" value="1"/>
</dbReference>
<evidence type="ECO:0000256" key="1">
    <source>
        <dbReference type="ARBA" id="ARBA00004651"/>
    </source>
</evidence>
<accession>B3SCS8</accession>
<comment type="similarity">
    <text evidence="10">Belongs to the G-protein coupled receptor 1 family.</text>
</comment>
<name>B3SCS8_TRIAD</name>
<gene>
    <name evidence="13" type="ORF">TRIADDRAFT_4322</name>
</gene>
<keyword evidence="6 11" id="KW-0472">Membrane</keyword>
<dbReference type="GeneID" id="6759274"/>
<dbReference type="GO" id="GO:0005886">
    <property type="term" value="C:plasma membrane"/>
    <property type="evidence" value="ECO:0000318"/>
    <property type="project" value="GO_Central"/>
</dbReference>
<dbReference type="Gene3D" id="1.20.1070.10">
    <property type="entry name" value="Rhodopsin 7-helix transmembrane proteins"/>
    <property type="match status" value="1"/>
</dbReference>
<feature type="transmembrane region" description="Helical" evidence="11">
    <location>
        <begin position="225"/>
        <end position="252"/>
    </location>
</feature>
<dbReference type="GO" id="GO:0004993">
    <property type="term" value="F:G protein-coupled serotonin receptor activity"/>
    <property type="evidence" value="ECO:0007669"/>
    <property type="project" value="UniProtKB-ARBA"/>
</dbReference>
<feature type="transmembrane region" description="Helical" evidence="11">
    <location>
        <begin position="47"/>
        <end position="69"/>
    </location>
</feature>
<evidence type="ECO:0000256" key="5">
    <source>
        <dbReference type="ARBA" id="ARBA00023040"/>
    </source>
</evidence>
<dbReference type="PRINTS" id="PR00237">
    <property type="entry name" value="GPCRRHODOPSN"/>
</dbReference>